<keyword evidence="3" id="KW-1185">Reference proteome</keyword>
<dbReference type="EMBL" id="BQNB010020906">
    <property type="protein sequence ID" value="GJU00867.1"/>
    <property type="molecule type" value="Genomic_DNA"/>
</dbReference>
<evidence type="ECO:0000259" key="1">
    <source>
        <dbReference type="Pfam" id="PF07727"/>
    </source>
</evidence>
<reference evidence="2" key="1">
    <citation type="journal article" date="2022" name="Int. J. Mol. Sci.">
        <title>Draft Genome of Tanacetum Coccineum: Genomic Comparison of Closely Related Tanacetum-Family Plants.</title>
        <authorList>
            <person name="Yamashiro T."/>
            <person name="Shiraishi A."/>
            <person name="Nakayama K."/>
            <person name="Satake H."/>
        </authorList>
    </citation>
    <scope>NUCLEOTIDE SEQUENCE</scope>
</reference>
<reference evidence="2" key="2">
    <citation type="submission" date="2022-01" db="EMBL/GenBank/DDBJ databases">
        <authorList>
            <person name="Yamashiro T."/>
            <person name="Shiraishi A."/>
            <person name="Satake H."/>
            <person name="Nakayama K."/>
        </authorList>
    </citation>
    <scope>NUCLEOTIDE SEQUENCE</scope>
</reference>
<evidence type="ECO:0000313" key="2">
    <source>
        <dbReference type="EMBL" id="GJU00867.1"/>
    </source>
</evidence>
<comment type="caution">
    <text evidence="2">The sequence shown here is derived from an EMBL/GenBank/DDBJ whole genome shotgun (WGS) entry which is preliminary data.</text>
</comment>
<evidence type="ECO:0000313" key="3">
    <source>
        <dbReference type="Proteomes" id="UP001151760"/>
    </source>
</evidence>
<dbReference type="Pfam" id="PF07727">
    <property type="entry name" value="RVT_2"/>
    <property type="match status" value="1"/>
</dbReference>
<organism evidence="2 3">
    <name type="scientific">Tanacetum coccineum</name>
    <dbReference type="NCBI Taxonomy" id="301880"/>
    <lineage>
        <taxon>Eukaryota</taxon>
        <taxon>Viridiplantae</taxon>
        <taxon>Streptophyta</taxon>
        <taxon>Embryophyta</taxon>
        <taxon>Tracheophyta</taxon>
        <taxon>Spermatophyta</taxon>
        <taxon>Magnoliopsida</taxon>
        <taxon>eudicotyledons</taxon>
        <taxon>Gunneridae</taxon>
        <taxon>Pentapetalae</taxon>
        <taxon>asterids</taxon>
        <taxon>campanulids</taxon>
        <taxon>Asterales</taxon>
        <taxon>Asteraceae</taxon>
        <taxon>Asteroideae</taxon>
        <taxon>Anthemideae</taxon>
        <taxon>Anthemidinae</taxon>
        <taxon>Tanacetum</taxon>
    </lineage>
</organism>
<dbReference type="InterPro" id="IPR043502">
    <property type="entry name" value="DNA/RNA_pol_sf"/>
</dbReference>
<dbReference type="InterPro" id="IPR013103">
    <property type="entry name" value="RVT_2"/>
</dbReference>
<dbReference type="SUPFAM" id="SSF56672">
    <property type="entry name" value="DNA/RNA polymerases"/>
    <property type="match status" value="1"/>
</dbReference>
<dbReference type="CDD" id="cd09272">
    <property type="entry name" value="RNase_HI_RT_Ty1"/>
    <property type="match status" value="1"/>
</dbReference>
<name>A0ABQ5IL07_9ASTR</name>
<dbReference type="PANTHER" id="PTHR11439:SF489">
    <property type="entry name" value="RNA-DIRECTED DNA POLYMERASE"/>
    <property type="match status" value="1"/>
</dbReference>
<feature type="domain" description="Reverse transcriptase Ty1/copia-type" evidence="1">
    <location>
        <begin position="12"/>
        <end position="119"/>
    </location>
</feature>
<sequence>MKLKLLTEIIHWTIYDLPIGRKPIRSKWIWKIKYKASGEIERYKARLVAKGFSQREGFDYDETFSNVAKMVTVRCSIGIVVVNIWPLYQLNVNNAFLYGDLVEDVYMTLRDGYNNKDKSKHGFEQSKFDYSLYTKHRGEKFIALLVYVDDIVITGNDDVGIKEFKLFLSTKFLIEDLGILKYFLGIEIIENDLGLCMSQRKYCLELLHEYGLLAARPVDIPLPENFVLSFDETSNDKFLSDFTSYQKLSAYAQSFAIRSFESLEISQRLSVLKLKGLLLDYVSFWVKLLCLGKVKKHATISKSSFEAEYRSMSSASCEVVWIAIQIAANPVFYERTKHFELDVHFVRENVLVGELVGKDLRRKRHVSRKK</sequence>
<gene>
    <name evidence="2" type="ORF">Tco_1111205</name>
</gene>
<dbReference type="PANTHER" id="PTHR11439">
    <property type="entry name" value="GAG-POL-RELATED RETROTRANSPOSON"/>
    <property type="match status" value="1"/>
</dbReference>
<proteinExistence type="predicted"/>
<accession>A0ABQ5IL07</accession>
<protein>
    <submittedName>
        <fullName evidence="2">Ribonuclease H-like domain-containing protein</fullName>
    </submittedName>
</protein>
<dbReference type="Proteomes" id="UP001151760">
    <property type="component" value="Unassembled WGS sequence"/>
</dbReference>